<dbReference type="eggNOG" id="KOG0254">
    <property type="taxonomic scope" value="Eukaryota"/>
</dbReference>
<dbReference type="OrthoDB" id="6612291at2759"/>
<comment type="subcellular location">
    <subcellularLocation>
        <location evidence="1">Membrane</location>
    </subcellularLocation>
</comment>
<dbReference type="EnsemblMetazoa" id="MDOA004748-RA">
    <property type="protein sequence ID" value="MDOA004748-PA"/>
    <property type="gene ID" value="MDOA004748"/>
</dbReference>
<feature type="transmembrane region" description="Helical" evidence="5">
    <location>
        <begin position="438"/>
        <end position="456"/>
    </location>
</feature>
<feature type="transmembrane region" description="Helical" evidence="5">
    <location>
        <begin position="137"/>
        <end position="159"/>
    </location>
</feature>
<feature type="transmembrane region" description="Helical" evidence="5">
    <location>
        <begin position="411"/>
        <end position="432"/>
    </location>
</feature>
<reference evidence="6" key="1">
    <citation type="submission" date="2020-05" db="UniProtKB">
        <authorList>
            <consortium name="EnsemblMetazoa"/>
        </authorList>
    </citation>
    <scope>IDENTIFICATION</scope>
    <source>
        <strain evidence="6">Aabys</strain>
    </source>
</reference>
<dbReference type="PANTHER" id="PTHR23529:SF2">
    <property type="entry name" value="GH19118P-RELATED"/>
    <property type="match status" value="1"/>
</dbReference>
<dbReference type="VEuPathDB" id="VectorBase:MDOA004748"/>
<evidence type="ECO:0000256" key="1">
    <source>
        <dbReference type="ARBA" id="ARBA00004370"/>
    </source>
</evidence>
<dbReference type="AlphaFoldDB" id="A0A1I8MGU7"/>
<gene>
    <name evidence="6" type="primary">101889937</name>
    <name evidence="8" type="synonym">LOC101889937</name>
</gene>
<evidence type="ECO:0000256" key="3">
    <source>
        <dbReference type="ARBA" id="ARBA00022989"/>
    </source>
</evidence>
<evidence type="ECO:0000256" key="5">
    <source>
        <dbReference type="SAM" id="Phobius"/>
    </source>
</evidence>
<keyword evidence="3 5" id="KW-1133">Transmembrane helix</keyword>
<evidence type="ECO:0000313" key="6">
    <source>
        <dbReference type="EnsemblMetazoa" id="MDOA004748-PA"/>
    </source>
</evidence>
<protein>
    <submittedName>
        <fullName evidence="8">Uncharacterized protein LOC101889937</fullName>
    </submittedName>
</protein>
<feature type="transmembrane region" description="Helical" evidence="5">
    <location>
        <begin position="285"/>
        <end position="302"/>
    </location>
</feature>
<dbReference type="GO" id="GO:0016020">
    <property type="term" value="C:membrane"/>
    <property type="evidence" value="ECO:0007669"/>
    <property type="project" value="UniProtKB-SubCell"/>
</dbReference>
<accession>A0A1I8MGU7</accession>
<sequence length="480" mass="52877">MSQGTTGSGEAPPIAINVTNATTATTTGPAPKISRGRLNKPQSQATAVGALLFTSAGMNMAMGLGWAENALYAWTNHFCYSWFIGVIIGAVVSVPFSHFMTAKKKWIMATSAFIILFEGILFAGVPRDYDTLLAARYLNGIAIGLMAVPFLIHASEIAVDSYRGSCLMTEQYSISFGIGIQMIYSSFWPATVDFPANRFHGILDIVYSILTLVFISFFTESPIDFIRKGDDMAALDCLARLQNPKIVNANTHARLEQQKYYYQEQNYATVEKCVKKSLVPLLKMLVFRSALLAFSYNLPLNITLKYSVLLNGDIWAGTVAGVCRIVGVFLAFIMVDHAPRKIPSTISAIILGGLLIGQGTLFKDIYNILNWRGINTAMALYIVIQAFGGFYSSYTSVYLAEAFPLKVKPYFMTFCVIMEAVIQIIFIQTISLRIGNNLLIQGIITLVAGIAFFFVMPETKNSSLAEAQEGYSKLLNFKRK</sequence>
<dbReference type="Pfam" id="PF00083">
    <property type="entry name" value="Sugar_tr"/>
    <property type="match status" value="1"/>
</dbReference>
<dbReference type="Gene3D" id="1.20.1250.20">
    <property type="entry name" value="MFS general substrate transporter like domains"/>
    <property type="match status" value="1"/>
</dbReference>
<feature type="transmembrane region" description="Helical" evidence="5">
    <location>
        <begin position="199"/>
        <end position="218"/>
    </location>
</feature>
<feature type="transmembrane region" description="Helical" evidence="5">
    <location>
        <begin position="106"/>
        <end position="125"/>
    </location>
</feature>
<feature type="transmembrane region" description="Helical" evidence="5">
    <location>
        <begin position="314"/>
        <end position="334"/>
    </location>
</feature>
<evidence type="ECO:0000313" key="7">
    <source>
        <dbReference type="Proteomes" id="UP001652621"/>
    </source>
</evidence>
<dbReference type="GeneID" id="101889937"/>
<dbReference type="Proteomes" id="UP001652621">
    <property type="component" value="Unplaced"/>
</dbReference>
<dbReference type="RefSeq" id="XP_005186691.1">
    <property type="nucleotide sequence ID" value="XM_005186634.3"/>
</dbReference>
<keyword evidence="2 5" id="KW-0812">Transmembrane</keyword>
<feature type="transmembrane region" description="Helical" evidence="5">
    <location>
        <begin position="378"/>
        <end position="399"/>
    </location>
</feature>
<feature type="transmembrane region" description="Helical" evidence="5">
    <location>
        <begin position="45"/>
        <end position="67"/>
    </location>
</feature>
<dbReference type="GO" id="GO:0022857">
    <property type="term" value="F:transmembrane transporter activity"/>
    <property type="evidence" value="ECO:0007669"/>
    <property type="project" value="InterPro"/>
</dbReference>
<evidence type="ECO:0000256" key="4">
    <source>
        <dbReference type="ARBA" id="ARBA00023136"/>
    </source>
</evidence>
<dbReference type="PANTHER" id="PTHR23529">
    <property type="entry name" value="GH19118P-RELATED"/>
    <property type="match status" value="1"/>
</dbReference>
<evidence type="ECO:0000313" key="8">
    <source>
        <dbReference type="RefSeq" id="XP_005186691.1"/>
    </source>
</evidence>
<name>A0A1I8MGU7_MUSDO</name>
<dbReference type="KEGG" id="mde:101889937"/>
<dbReference type="VEuPathDB" id="VectorBase:MDOMA2_002152"/>
<feature type="transmembrane region" description="Helical" evidence="5">
    <location>
        <begin position="73"/>
        <end position="94"/>
    </location>
</feature>
<dbReference type="InterPro" id="IPR036259">
    <property type="entry name" value="MFS_trans_sf"/>
</dbReference>
<organism evidence="6">
    <name type="scientific">Musca domestica</name>
    <name type="common">House fly</name>
    <dbReference type="NCBI Taxonomy" id="7370"/>
    <lineage>
        <taxon>Eukaryota</taxon>
        <taxon>Metazoa</taxon>
        <taxon>Ecdysozoa</taxon>
        <taxon>Arthropoda</taxon>
        <taxon>Hexapoda</taxon>
        <taxon>Insecta</taxon>
        <taxon>Pterygota</taxon>
        <taxon>Neoptera</taxon>
        <taxon>Endopterygota</taxon>
        <taxon>Diptera</taxon>
        <taxon>Brachycera</taxon>
        <taxon>Muscomorpha</taxon>
        <taxon>Muscoidea</taxon>
        <taxon>Muscidae</taxon>
        <taxon>Musca</taxon>
    </lineage>
</organism>
<reference evidence="8" key="2">
    <citation type="submission" date="2025-04" db="UniProtKB">
        <authorList>
            <consortium name="RefSeq"/>
        </authorList>
    </citation>
    <scope>IDENTIFICATION</scope>
    <source>
        <strain evidence="8">Aabys</strain>
    </source>
</reference>
<evidence type="ECO:0000256" key="2">
    <source>
        <dbReference type="ARBA" id="ARBA00022692"/>
    </source>
</evidence>
<keyword evidence="4 5" id="KW-0472">Membrane</keyword>
<dbReference type="SUPFAM" id="SSF103473">
    <property type="entry name" value="MFS general substrate transporter"/>
    <property type="match status" value="1"/>
</dbReference>
<proteinExistence type="predicted"/>
<dbReference type="InterPro" id="IPR005828">
    <property type="entry name" value="MFS_sugar_transport-like"/>
</dbReference>
<keyword evidence="7" id="KW-1185">Reference proteome</keyword>